<dbReference type="AlphaFoldDB" id="A0AB74UPX5"/>
<protein>
    <submittedName>
        <fullName evidence="1">Uncharacterized protein</fullName>
    </submittedName>
</protein>
<organism evidence="1">
    <name type="scientific">Rhodanobacter sp. FW102-FHT14D07</name>
    <dbReference type="NCBI Taxonomy" id="3351462"/>
    <lineage>
        <taxon>Bacteria</taxon>
        <taxon>Pseudomonadati</taxon>
        <taxon>Pseudomonadota</taxon>
        <taxon>Gammaproteobacteria</taxon>
        <taxon>Lysobacterales</taxon>
        <taxon>Rhodanobacteraceae</taxon>
        <taxon>Rhodanobacter</taxon>
    </lineage>
</organism>
<evidence type="ECO:0000313" key="1">
    <source>
        <dbReference type="EMBL" id="XIA18590.1"/>
    </source>
</evidence>
<dbReference type="EMBL" id="CP170721">
    <property type="protein sequence ID" value="XIA18590.1"/>
    <property type="molecule type" value="Genomic_DNA"/>
</dbReference>
<gene>
    <name evidence="1" type="ORF">ACFYG5_00185</name>
</gene>
<reference evidence="1" key="1">
    <citation type="submission" date="2024-10" db="EMBL/GenBank/DDBJ databases">
        <authorList>
            <person name="Lesea H.P."/>
            <person name="Kuehl J.V."/>
            <person name="Chandonia J.-M."/>
        </authorList>
    </citation>
    <scope>NUCLEOTIDE SEQUENCE</scope>
    <source>
        <strain evidence="1">FW102-FHT14D07</strain>
    </source>
</reference>
<sequence>MDAIQSLVKYVLALEQSSEATSRAEDRSIYKSLLADAGPILASALVRDAQSNIASRISQHERLWGYSWLQDPVFQSASDAWQAVKLAYAQAAV</sequence>
<proteinExistence type="predicted"/>
<name>A0AB74UPX5_9GAMM</name>
<dbReference type="RefSeq" id="WP_395120229.1">
    <property type="nucleotide sequence ID" value="NZ_CP170721.1"/>
</dbReference>
<accession>A0AB74UPX5</accession>